<proteinExistence type="inferred from homology"/>
<dbReference type="CDD" id="cd00685">
    <property type="entry name" value="Trans_IPPS_HT"/>
    <property type="match status" value="1"/>
</dbReference>
<evidence type="ECO:0000256" key="1">
    <source>
        <dbReference type="ARBA" id="ARBA00001946"/>
    </source>
</evidence>
<dbReference type="GeneID" id="46921496"/>
<dbReference type="GO" id="GO:0046872">
    <property type="term" value="F:metal ion binding"/>
    <property type="evidence" value="ECO:0007669"/>
    <property type="project" value="UniProtKB-KW"/>
</dbReference>
<name>A0A1X9SNF3_9BACT</name>
<sequence>MVDKILYEFIKDCGYQRALDMFENISSGKKLRSKLILKIAGENQISLKLCAVIELIHLASLLHDDVIDDSTIRRGKPSINALFGSKNAIMLGDILYSKGFYEIVSLNPQIAKIISKAVLDLSIGEMMDVDLGSKFSPNLDEYLKMIELKTAVLIEAAARSAAIIAKLDESAYSIYGKNLGLAFQIVDDILDIVSDENKLGKPAFNDYKEGKTTLPYIFLYNALNADDKEILKGLWGKDLDDGQIRWIKDKFSEFNIVEKSKEFAKELGYKAISSVSDESLREIVSSMIDREF</sequence>
<dbReference type="Gene3D" id="1.10.600.10">
    <property type="entry name" value="Farnesyl Diphosphate Synthase"/>
    <property type="match status" value="1"/>
</dbReference>
<dbReference type="PANTHER" id="PTHR12001:SF69">
    <property type="entry name" value="ALL TRANS-POLYPRENYL-DIPHOSPHATE SYNTHASE PDSS1"/>
    <property type="match status" value="1"/>
</dbReference>
<dbReference type="EC" id="2.5.1.90" evidence="7"/>
<reference evidence="8" key="2">
    <citation type="journal article" date="2017" name="Genome Biol. Evol.">
        <title>Comparative genomic analysis identifies a Campylobacter clade deficient in selenium metabolism.</title>
        <authorList>
            <person name="Miller W.G."/>
            <person name="Yee E."/>
            <person name="Lopes B.S."/>
            <person name="Chapman M.H."/>
            <person name="Huynh S."/>
            <person name="Bono J.L."/>
            <person name="Parker C.T."/>
            <person name="Strachan N.J.C."/>
            <person name="Forbes K.J."/>
        </authorList>
    </citation>
    <scope>NUCLEOTIDE SEQUENCE [LARGE SCALE GENOMIC DNA]</scope>
    <source>
        <strain evidence="8">NCTC 13004</strain>
    </source>
</reference>
<keyword evidence="3 6" id="KW-0808">Transferase</keyword>
<dbReference type="GO" id="GO:0106350">
    <property type="term" value="F:all-trans-octaprenyl-diphosphate synthase activity"/>
    <property type="evidence" value="ECO:0007669"/>
    <property type="project" value="UniProtKB-EC"/>
</dbReference>
<dbReference type="PROSITE" id="PS00444">
    <property type="entry name" value="POLYPRENYL_SYNTHASE_2"/>
    <property type="match status" value="1"/>
</dbReference>
<dbReference type="InterPro" id="IPR008949">
    <property type="entry name" value="Isoprenoid_synthase_dom_sf"/>
</dbReference>
<organism evidence="7 8">
    <name type="scientific">Campylobacter lanienae NCTC 13004</name>
    <dbReference type="NCBI Taxonomy" id="1031753"/>
    <lineage>
        <taxon>Bacteria</taxon>
        <taxon>Pseudomonadati</taxon>
        <taxon>Campylobacterota</taxon>
        <taxon>Epsilonproteobacteria</taxon>
        <taxon>Campylobacterales</taxon>
        <taxon>Campylobacteraceae</taxon>
        <taxon>Campylobacter</taxon>
    </lineage>
</organism>
<dbReference type="PANTHER" id="PTHR12001">
    <property type="entry name" value="GERANYLGERANYL PYROPHOSPHATE SYNTHASE"/>
    <property type="match status" value="1"/>
</dbReference>
<dbReference type="AlphaFoldDB" id="A0A1X9SNF3"/>
<dbReference type="KEGG" id="clx:CLAN_1025"/>
<evidence type="ECO:0000256" key="5">
    <source>
        <dbReference type="ARBA" id="ARBA00022842"/>
    </source>
</evidence>
<evidence type="ECO:0000256" key="2">
    <source>
        <dbReference type="ARBA" id="ARBA00006706"/>
    </source>
</evidence>
<dbReference type="InterPro" id="IPR033749">
    <property type="entry name" value="Polyprenyl_synt_CS"/>
</dbReference>
<reference evidence="8" key="1">
    <citation type="journal article" date="2017" name="Genome Biol. Evol.">
        <title>Comparative Genomic Analysis Identifies a Campylobacter Clade Deficient in Selenium Metabolism.</title>
        <authorList>
            <person name="Miller W.G."/>
            <person name="Yee E."/>
            <person name="Lopes B.S."/>
            <person name="Chapman M.H."/>
            <person name="Huynh S."/>
            <person name="Bono J.L."/>
            <person name="Parker C.T."/>
            <person name="Strachan N.J.C."/>
            <person name="Forbes K.J."/>
        </authorList>
    </citation>
    <scope>NUCLEOTIDE SEQUENCE [LARGE SCALE GENOMIC DNA]</scope>
    <source>
        <strain evidence="8">NCTC 13004</strain>
    </source>
</reference>
<dbReference type="SUPFAM" id="SSF48576">
    <property type="entry name" value="Terpenoid synthases"/>
    <property type="match status" value="1"/>
</dbReference>
<keyword evidence="5" id="KW-0460">Magnesium</keyword>
<dbReference type="GO" id="GO:0008299">
    <property type="term" value="P:isoprenoid biosynthetic process"/>
    <property type="evidence" value="ECO:0007669"/>
    <property type="project" value="InterPro"/>
</dbReference>
<dbReference type="InterPro" id="IPR000092">
    <property type="entry name" value="Polyprenyl_synt"/>
</dbReference>
<dbReference type="Proteomes" id="UP000202031">
    <property type="component" value="Chromosome"/>
</dbReference>
<dbReference type="Pfam" id="PF00348">
    <property type="entry name" value="polyprenyl_synt"/>
    <property type="match status" value="1"/>
</dbReference>
<protein>
    <submittedName>
        <fullName evidence="7">Octaprenyl-diphosphate synthase</fullName>
        <ecNumber evidence="7">2.5.1.90</ecNumber>
    </submittedName>
</protein>
<evidence type="ECO:0000256" key="6">
    <source>
        <dbReference type="RuleBase" id="RU004466"/>
    </source>
</evidence>
<comment type="cofactor">
    <cofactor evidence="1">
        <name>Mg(2+)</name>
        <dbReference type="ChEBI" id="CHEBI:18420"/>
    </cofactor>
</comment>
<accession>A0A1X9SNF3</accession>
<keyword evidence="4" id="KW-0479">Metal-binding</keyword>
<evidence type="ECO:0000313" key="8">
    <source>
        <dbReference type="Proteomes" id="UP000202031"/>
    </source>
</evidence>
<dbReference type="RefSeq" id="WP_096014463.1">
    <property type="nucleotide sequence ID" value="NZ_CP015578.1"/>
</dbReference>
<dbReference type="PROSITE" id="PS00723">
    <property type="entry name" value="POLYPRENYL_SYNTHASE_1"/>
    <property type="match status" value="1"/>
</dbReference>
<evidence type="ECO:0000313" key="7">
    <source>
        <dbReference type="EMBL" id="ARQ97762.1"/>
    </source>
</evidence>
<dbReference type="EMBL" id="CP015578">
    <property type="protein sequence ID" value="ARQ97762.1"/>
    <property type="molecule type" value="Genomic_DNA"/>
</dbReference>
<evidence type="ECO:0000256" key="3">
    <source>
        <dbReference type="ARBA" id="ARBA00022679"/>
    </source>
</evidence>
<evidence type="ECO:0000256" key="4">
    <source>
        <dbReference type="ARBA" id="ARBA00022723"/>
    </source>
</evidence>
<comment type="similarity">
    <text evidence="2 6">Belongs to the FPP/GGPP synthase family.</text>
</comment>
<gene>
    <name evidence="7" type="primary">ispB</name>
    <name evidence="7" type="ORF">CLAN_1025</name>
</gene>
<dbReference type="SFLD" id="SFLDS00005">
    <property type="entry name" value="Isoprenoid_Synthase_Type_I"/>
    <property type="match status" value="1"/>
</dbReference>